<name>A0AAD1TYH7_EUPCR</name>
<organism evidence="2 3">
    <name type="scientific">Euplotes crassus</name>
    <dbReference type="NCBI Taxonomy" id="5936"/>
    <lineage>
        <taxon>Eukaryota</taxon>
        <taxon>Sar</taxon>
        <taxon>Alveolata</taxon>
        <taxon>Ciliophora</taxon>
        <taxon>Intramacronucleata</taxon>
        <taxon>Spirotrichea</taxon>
        <taxon>Hypotrichia</taxon>
        <taxon>Euplotida</taxon>
        <taxon>Euplotidae</taxon>
        <taxon>Moneuplotes</taxon>
    </lineage>
</organism>
<feature type="compositionally biased region" description="Basic residues" evidence="1">
    <location>
        <begin position="221"/>
        <end position="239"/>
    </location>
</feature>
<dbReference type="AlphaFoldDB" id="A0AAD1TYH7"/>
<evidence type="ECO:0000256" key="1">
    <source>
        <dbReference type="SAM" id="MobiDB-lite"/>
    </source>
</evidence>
<evidence type="ECO:0000313" key="3">
    <source>
        <dbReference type="Proteomes" id="UP001295684"/>
    </source>
</evidence>
<feature type="compositionally biased region" description="Basic residues" evidence="1">
    <location>
        <begin position="252"/>
        <end position="262"/>
    </location>
</feature>
<feature type="region of interest" description="Disordered" evidence="1">
    <location>
        <begin position="24"/>
        <end position="44"/>
    </location>
</feature>
<keyword evidence="3" id="KW-1185">Reference proteome</keyword>
<proteinExistence type="predicted"/>
<gene>
    <name evidence="2" type="ORF">ECRASSUSDP1_LOCUS95</name>
</gene>
<reference evidence="2" key="1">
    <citation type="submission" date="2023-07" db="EMBL/GenBank/DDBJ databases">
        <authorList>
            <consortium name="AG Swart"/>
            <person name="Singh M."/>
            <person name="Singh A."/>
            <person name="Seah K."/>
            <person name="Emmerich C."/>
        </authorList>
    </citation>
    <scope>NUCLEOTIDE SEQUENCE</scope>
    <source>
        <strain evidence="2">DP1</strain>
    </source>
</reference>
<feature type="region of interest" description="Disordered" evidence="1">
    <location>
        <begin position="220"/>
        <end position="262"/>
    </location>
</feature>
<protein>
    <submittedName>
        <fullName evidence="2">Uncharacterized protein</fullName>
    </submittedName>
</protein>
<comment type="caution">
    <text evidence="2">The sequence shown here is derived from an EMBL/GenBank/DDBJ whole genome shotgun (WGS) entry which is preliminary data.</text>
</comment>
<accession>A0AAD1TYH7</accession>
<feature type="compositionally biased region" description="Basic and acidic residues" evidence="1">
    <location>
        <begin position="29"/>
        <end position="40"/>
    </location>
</feature>
<sequence>MLIPVHSHTQITISQVVNRLHNSKKRIKTKDTQDGSKEDTSEVQEVIKIPEPEKKIDPRMVFRELCHKSSQNFSKIQKDLDSLVIINRFHEAKFPEAKPKFKNIKRKKFSLNKMLMKSQTQKNFKNSIIKSNDERLSNQYNPESIISRESTPSEFPLVKNAVKFLLGGDKRTQIKSSSRNIFSPLSLGSPFNKNREVKSPKLEPLNTICTPLRALDVIQSPKRKKEKLKPINKKQPKTVKSHDLDDQNKGCTKLRKPQKLSL</sequence>
<dbReference type="Proteomes" id="UP001295684">
    <property type="component" value="Unassembled WGS sequence"/>
</dbReference>
<evidence type="ECO:0000313" key="2">
    <source>
        <dbReference type="EMBL" id="CAI2358812.1"/>
    </source>
</evidence>
<dbReference type="EMBL" id="CAMPGE010000090">
    <property type="protein sequence ID" value="CAI2358812.1"/>
    <property type="molecule type" value="Genomic_DNA"/>
</dbReference>